<feature type="compositionally biased region" description="Polar residues" evidence="3">
    <location>
        <begin position="224"/>
        <end position="237"/>
    </location>
</feature>
<dbReference type="InterPro" id="IPR051317">
    <property type="entry name" value="Gfo/Idh/MocA_oxidoreduct"/>
</dbReference>
<sequence>MKLRIGLIGHGDLWSTRYRPALRMLHDKFDVRAVYSTISKLAESTAAEFQADPLDGYRALVCRCDIDAVVILKQCWLGWLPALAACEAGKAVYWAAGLDFDPVVQRGVREAIEKSGVSFMAELPRRFAPATLRLKELIATRLGQPQLIRVYRQSLGRGKQPSAGGPSCPAEDSELVELVDWCRYVVGHTASAVTSVCHDDSYQALLLDYDLPAAAESGAGRSPTKASSHDQGAATPTPSGPRVAAEIVTDRSLPERWSEAASFRSPASMKVHCENGVAFIDLPSTLVWFDDAGRHVESLETESPVGERMLRQFHRSVTSLVRDLGGLADAYDAAAVVKAARESHEAGRRIVLDPHPGQS</sequence>
<feature type="region of interest" description="Disordered" evidence="3">
    <location>
        <begin position="217"/>
        <end position="243"/>
    </location>
</feature>
<dbReference type="PANTHER" id="PTHR43708:SF5">
    <property type="entry name" value="CONSERVED EXPRESSED OXIDOREDUCTASE (EUROFUNG)-RELATED"/>
    <property type="match status" value="1"/>
</dbReference>
<gene>
    <name evidence="5" type="ORF">FYK55_00260</name>
</gene>
<name>A0A5M6DL65_9BACT</name>
<dbReference type="RefSeq" id="WP_150074007.1">
    <property type="nucleotide sequence ID" value="NZ_VWOX01000001.1"/>
</dbReference>
<proteinExistence type="inferred from homology"/>
<dbReference type="GO" id="GO:0016491">
    <property type="term" value="F:oxidoreductase activity"/>
    <property type="evidence" value="ECO:0007669"/>
    <property type="project" value="UniProtKB-KW"/>
</dbReference>
<dbReference type="EMBL" id="VWOX01000001">
    <property type="protein sequence ID" value="KAA5546900.1"/>
    <property type="molecule type" value="Genomic_DNA"/>
</dbReference>
<evidence type="ECO:0000256" key="2">
    <source>
        <dbReference type="ARBA" id="ARBA00023002"/>
    </source>
</evidence>
<dbReference type="PANTHER" id="PTHR43708">
    <property type="entry name" value="CONSERVED EXPRESSED OXIDOREDUCTASE (EUROFUNG)"/>
    <property type="match status" value="1"/>
</dbReference>
<evidence type="ECO:0000313" key="6">
    <source>
        <dbReference type="Proteomes" id="UP000324479"/>
    </source>
</evidence>
<comment type="similarity">
    <text evidence="1">Belongs to the Gfo/Idh/MocA family.</text>
</comment>
<evidence type="ECO:0000256" key="3">
    <source>
        <dbReference type="SAM" id="MobiDB-lite"/>
    </source>
</evidence>
<keyword evidence="6" id="KW-1185">Reference proteome</keyword>
<dbReference type="Gene3D" id="3.40.50.720">
    <property type="entry name" value="NAD(P)-binding Rossmann-like Domain"/>
    <property type="match status" value="1"/>
</dbReference>
<protein>
    <submittedName>
        <fullName evidence="5">Gfo/Idh/MocA family oxidoreductase</fullName>
    </submittedName>
</protein>
<feature type="domain" description="Gfo/Idh/MocA-like oxidoreductase N-terminal" evidence="4">
    <location>
        <begin position="3"/>
        <end position="92"/>
    </location>
</feature>
<evidence type="ECO:0000259" key="4">
    <source>
        <dbReference type="Pfam" id="PF01408"/>
    </source>
</evidence>
<accession>A0A5M6DL65</accession>
<dbReference type="Pfam" id="PF01408">
    <property type="entry name" value="GFO_IDH_MocA"/>
    <property type="match status" value="1"/>
</dbReference>
<dbReference type="GO" id="GO:0000166">
    <property type="term" value="F:nucleotide binding"/>
    <property type="evidence" value="ECO:0007669"/>
    <property type="project" value="InterPro"/>
</dbReference>
<dbReference type="SUPFAM" id="SSF51735">
    <property type="entry name" value="NAD(P)-binding Rossmann-fold domains"/>
    <property type="match status" value="1"/>
</dbReference>
<dbReference type="InterPro" id="IPR036291">
    <property type="entry name" value="NAD(P)-bd_dom_sf"/>
</dbReference>
<dbReference type="Proteomes" id="UP000324479">
    <property type="component" value="Unassembled WGS sequence"/>
</dbReference>
<dbReference type="AlphaFoldDB" id="A0A5M6DL65"/>
<keyword evidence="2" id="KW-0560">Oxidoreductase</keyword>
<dbReference type="Gene3D" id="3.30.360.10">
    <property type="entry name" value="Dihydrodipicolinate Reductase, domain 2"/>
    <property type="match status" value="1"/>
</dbReference>
<reference evidence="5 6" key="1">
    <citation type="submission" date="2019-08" db="EMBL/GenBank/DDBJ databases">
        <authorList>
            <person name="Dhanesh K."/>
            <person name="Kumar G."/>
            <person name="Sasikala C."/>
            <person name="Venkata Ramana C."/>
        </authorList>
    </citation>
    <scope>NUCLEOTIDE SEQUENCE [LARGE SCALE GENOMIC DNA]</scope>
    <source>
        <strain evidence="5 6">JC645</strain>
    </source>
</reference>
<comment type="caution">
    <text evidence="5">The sequence shown here is derived from an EMBL/GenBank/DDBJ whole genome shotgun (WGS) entry which is preliminary data.</text>
</comment>
<organism evidence="5 6">
    <name type="scientific">Roseiconus nitratireducens</name>
    <dbReference type="NCBI Taxonomy" id="2605748"/>
    <lineage>
        <taxon>Bacteria</taxon>
        <taxon>Pseudomonadati</taxon>
        <taxon>Planctomycetota</taxon>
        <taxon>Planctomycetia</taxon>
        <taxon>Pirellulales</taxon>
        <taxon>Pirellulaceae</taxon>
        <taxon>Roseiconus</taxon>
    </lineage>
</organism>
<evidence type="ECO:0000256" key="1">
    <source>
        <dbReference type="ARBA" id="ARBA00010928"/>
    </source>
</evidence>
<dbReference type="InterPro" id="IPR000683">
    <property type="entry name" value="Gfo/Idh/MocA-like_OxRdtase_N"/>
</dbReference>
<evidence type="ECO:0000313" key="5">
    <source>
        <dbReference type="EMBL" id="KAA5546900.1"/>
    </source>
</evidence>